<dbReference type="InterPro" id="IPR007431">
    <property type="entry name" value="ACP_PD"/>
</dbReference>
<keyword evidence="2" id="KW-0378">Hydrolase</keyword>
<protein>
    <recommendedName>
        <fullName evidence="6">Acyl carrier protein phosphodiesterase</fullName>
    </recommendedName>
</protein>
<gene>
    <name evidence="4" type="ORF">Cflav_PD4164</name>
</gene>
<dbReference type="OrthoDB" id="8442777at2"/>
<evidence type="ECO:0000256" key="2">
    <source>
        <dbReference type="ARBA" id="ARBA00022801"/>
    </source>
</evidence>
<dbReference type="PANTHER" id="PTHR38764">
    <property type="entry name" value="ACYL CARRIER PROTEIN PHOSPHODIESTERASE"/>
    <property type="match status" value="1"/>
</dbReference>
<evidence type="ECO:0000256" key="1">
    <source>
        <dbReference type="ARBA" id="ARBA00022516"/>
    </source>
</evidence>
<dbReference type="AlphaFoldDB" id="B9XEY8"/>
<keyword evidence="5" id="KW-1185">Reference proteome</keyword>
<keyword evidence="3" id="KW-0443">Lipid metabolism</keyword>
<dbReference type="EMBL" id="ABOX02000009">
    <property type="protein sequence ID" value="EEF61486.1"/>
    <property type="molecule type" value="Genomic_DNA"/>
</dbReference>
<evidence type="ECO:0000313" key="4">
    <source>
        <dbReference type="EMBL" id="EEF61486.1"/>
    </source>
</evidence>
<organism evidence="4 5">
    <name type="scientific">Pedosphaera parvula (strain Ellin514)</name>
    <dbReference type="NCBI Taxonomy" id="320771"/>
    <lineage>
        <taxon>Bacteria</taxon>
        <taxon>Pseudomonadati</taxon>
        <taxon>Verrucomicrobiota</taxon>
        <taxon>Pedosphaerae</taxon>
        <taxon>Pedosphaerales</taxon>
        <taxon>Pedosphaeraceae</taxon>
        <taxon>Pedosphaera</taxon>
    </lineage>
</organism>
<dbReference type="STRING" id="320771.Cflav_PD4164"/>
<dbReference type="GO" id="GO:0006633">
    <property type="term" value="P:fatty acid biosynthetic process"/>
    <property type="evidence" value="ECO:0007669"/>
    <property type="project" value="InterPro"/>
</dbReference>
<dbReference type="PIRSF" id="PIRSF011489">
    <property type="entry name" value="DUF479"/>
    <property type="match status" value="1"/>
</dbReference>
<dbReference type="RefSeq" id="WP_007414378.1">
    <property type="nucleotide sequence ID" value="NZ_ABOX02000009.1"/>
</dbReference>
<dbReference type="Proteomes" id="UP000003688">
    <property type="component" value="Unassembled WGS sequence"/>
</dbReference>
<accession>B9XEY8</accession>
<dbReference type="GO" id="GO:0008770">
    <property type="term" value="F:[acyl-carrier-protein] phosphodiesterase activity"/>
    <property type="evidence" value="ECO:0007669"/>
    <property type="project" value="InterPro"/>
</dbReference>
<name>B9XEY8_PEDPL</name>
<evidence type="ECO:0000313" key="5">
    <source>
        <dbReference type="Proteomes" id="UP000003688"/>
    </source>
</evidence>
<reference evidence="4 5" key="1">
    <citation type="journal article" date="2011" name="J. Bacteriol.">
        <title>Genome sequence of 'Pedosphaera parvula' Ellin514, an aerobic Verrucomicrobial isolate from pasture soil.</title>
        <authorList>
            <person name="Kant R."/>
            <person name="van Passel M.W."/>
            <person name="Sangwan P."/>
            <person name="Palva A."/>
            <person name="Lucas S."/>
            <person name="Copeland A."/>
            <person name="Lapidus A."/>
            <person name="Glavina Del Rio T."/>
            <person name="Dalin E."/>
            <person name="Tice H."/>
            <person name="Bruce D."/>
            <person name="Goodwin L."/>
            <person name="Pitluck S."/>
            <person name="Chertkov O."/>
            <person name="Larimer F.W."/>
            <person name="Land M.L."/>
            <person name="Hauser L."/>
            <person name="Brettin T.S."/>
            <person name="Detter J.C."/>
            <person name="Han S."/>
            <person name="de Vos W.M."/>
            <person name="Janssen P.H."/>
            <person name="Smidt H."/>
        </authorList>
    </citation>
    <scope>NUCLEOTIDE SEQUENCE [LARGE SCALE GENOMIC DNA]</scope>
    <source>
        <strain evidence="4 5">Ellin514</strain>
    </source>
</reference>
<proteinExistence type="predicted"/>
<sequence length="195" mass="22756">MNWLAHSLLSEPSAEFRMGNILADILRRPELELMPVGILRGVACHRRIDAFTDRHPIIRQSKQRVNGSFRRYASILVDVFYDHLLAKEWHRHATVSLEQFTSEVYAGIDELPREVPLMARMRLEQMRRENWLGRYREIEGIRQALEGVGSRLRRPVDLGAAVADLEMHYDGFKEDFGMFFPELRKHVEGNTAEIE</sequence>
<evidence type="ECO:0008006" key="6">
    <source>
        <dbReference type="Google" id="ProtNLM"/>
    </source>
</evidence>
<dbReference type="PANTHER" id="PTHR38764:SF1">
    <property type="entry name" value="ACYL CARRIER PROTEIN PHOSPHODIESTERASE"/>
    <property type="match status" value="1"/>
</dbReference>
<dbReference type="Pfam" id="PF04336">
    <property type="entry name" value="ACP_PD"/>
    <property type="match status" value="1"/>
</dbReference>
<keyword evidence="1" id="KW-0444">Lipid biosynthesis</keyword>
<evidence type="ECO:0000256" key="3">
    <source>
        <dbReference type="ARBA" id="ARBA00023098"/>
    </source>
</evidence>
<comment type="caution">
    <text evidence="4">The sequence shown here is derived from an EMBL/GenBank/DDBJ whole genome shotgun (WGS) entry which is preliminary data.</text>
</comment>